<comment type="caution">
    <text evidence="7">The sequence shown here is derived from an EMBL/GenBank/DDBJ whole genome shotgun (WGS) entry which is preliminary data.</text>
</comment>
<organism evidence="7 8">
    <name type="scientific">Anaerococcus nagyae</name>
    <dbReference type="NCBI Taxonomy" id="1755241"/>
    <lineage>
        <taxon>Bacteria</taxon>
        <taxon>Bacillati</taxon>
        <taxon>Bacillota</taxon>
        <taxon>Tissierellia</taxon>
        <taxon>Tissierellales</taxon>
        <taxon>Peptoniphilaceae</taxon>
        <taxon>Anaerococcus</taxon>
    </lineage>
</organism>
<evidence type="ECO:0000256" key="3">
    <source>
        <dbReference type="ARBA" id="ARBA00023295"/>
    </source>
</evidence>
<dbReference type="SUPFAM" id="SSF51445">
    <property type="entry name" value="(Trans)glycosidases"/>
    <property type="match status" value="1"/>
</dbReference>
<keyword evidence="2 5" id="KW-0378">Hydrolase</keyword>
<dbReference type="PANTHER" id="PTHR10353">
    <property type="entry name" value="GLYCOSYL HYDROLASE"/>
    <property type="match status" value="1"/>
</dbReference>
<dbReference type="Pfam" id="PF00232">
    <property type="entry name" value="Glyco_hydro_1"/>
    <property type="match status" value="1"/>
</dbReference>
<dbReference type="RefSeq" id="WP_117520340.1">
    <property type="nucleotide sequence ID" value="NZ_JBHWMK010000001.1"/>
</dbReference>
<evidence type="ECO:0000256" key="1">
    <source>
        <dbReference type="ARBA" id="ARBA00010838"/>
    </source>
</evidence>
<evidence type="ECO:0000256" key="6">
    <source>
        <dbReference type="RuleBase" id="RU004469"/>
    </source>
</evidence>
<dbReference type="NCBIfam" id="TIGR01233">
    <property type="entry name" value="lacG"/>
    <property type="match status" value="1"/>
</dbReference>
<gene>
    <name evidence="7" type="primary">lacG</name>
    <name evidence="7" type="ORF">DXA39_01330</name>
</gene>
<dbReference type="InterPro" id="IPR005928">
    <property type="entry name" value="6P-beta-galactosidase"/>
</dbReference>
<dbReference type="GO" id="GO:0033920">
    <property type="term" value="F:6-phospho-beta-galactosidase activity"/>
    <property type="evidence" value="ECO:0007669"/>
    <property type="project" value="UniProtKB-EC"/>
</dbReference>
<dbReference type="EMBL" id="QVEU01000001">
    <property type="protein sequence ID" value="RGB78122.1"/>
    <property type="molecule type" value="Genomic_DNA"/>
</dbReference>
<dbReference type="EC" id="3.2.1.85" evidence="6"/>
<reference evidence="7 8" key="1">
    <citation type="submission" date="2018-08" db="EMBL/GenBank/DDBJ databases">
        <title>A genome reference for cultivated species of the human gut microbiota.</title>
        <authorList>
            <person name="Zou Y."/>
            <person name="Xue W."/>
            <person name="Luo G."/>
        </authorList>
    </citation>
    <scope>NUCLEOTIDE SEQUENCE [LARGE SCALE GENOMIC DNA]</scope>
    <source>
        <strain evidence="7 8">OF01-3</strain>
    </source>
</reference>
<comment type="similarity">
    <text evidence="1">Belongs to the glycosyl hydrolase 1 family.</text>
</comment>
<dbReference type="OrthoDB" id="9765195at2"/>
<dbReference type="InterPro" id="IPR001360">
    <property type="entry name" value="Glyco_hydro_1"/>
</dbReference>
<keyword evidence="8" id="KW-1185">Reference proteome</keyword>
<dbReference type="Gene3D" id="3.20.20.80">
    <property type="entry name" value="Glycosidases"/>
    <property type="match status" value="1"/>
</dbReference>
<accession>A0A3E2TL96</accession>
<dbReference type="PROSITE" id="PS00572">
    <property type="entry name" value="GLYCOSYL_HYDROL_F1_1"/>
    <property type="match status" value="1"/>
</dbReference>
<dbReference type="UniPathway" id="UPA00542">
    <property type="reaction ID" value="UER00605"/>
</dbReference>
<dbReference type="GO" id="GO:0019512">
    <property type="term" value="P:lactose catabolic process via tagatose-6-phosphate"/>
    <property type="evidence" value="ECO:0007669"/>
    <property type="project" value="InterPro"/>
</dbReference>
<dbReference type="PRINTS" id="PR00131">
    <property type="entry name" value="GLHYDRLASE1"/>
</dbReference>
<dbReference type="AlphaFoldDB" id="A0A3E2TL96"/>
<keyword evidence="3 5" id="KW-0326">Glycosidase</keyword>
<comment type="pathway">
    <text evidence="6">Carbohydrate metabolism; lactose degradation; D-galactose 6-phosphate and beta-D-glucose from lactose 6-phosphate: step 1/1.</text>
</comment>
<dbReference type="PANTHER" id="PTHR10353:SF36">
    <property type="entry name" value="LP05116P"/>
    <property type="match status" value="1"/>
</dbReference>
<comment type="catalytic activity">
    <reaction evidence="6">
        <text>a 6-phospho-beta-D-galactoside + H2O = D-galactose 6-phosphate + an alcohol</text>
        <dbReference type="Rhea" id="RHEA:24568"/>
        <dbReference type="ChEBI" id="CHEBI:15377"/>
        <dbReference type="ChEBI" id="CHEBI:30879"/>
        <dbReference type="ChEBI" id="CHEBI:58534"/>
        <dbReference type="ChEBI" id="CHEBI:91004"/>
        <dbReference type="EC" id="3.2.1.85"/>
    </reaction>
</comment>
<dbReference type="PROSITE" id="PS00653">
    <property type="entry name" value="GLYCOSYL_HYDROL_F1_2"/>
    <property type="match status" value="1"/>
</dbReference>
<evidence type="ECO:0000313" key="7">
    <source>
        <dbReference type="EMBL" id="RGB78122.1"/>
    </source>
</evidence>
<dbReference type="GO" id="GO:0008422">
    <property type="term" value="F:beta-glucosidase activity"/>
    <property type="evidence" value="ECO:0007669"/>
    <property type="project" value="TreeGrafter"/>
</dbReference>
<protein>
    <recommendedName>
        <fullName evidence="6">6-phospho-beta-galactosidase</fullName>
        <ecNumber evidence="6">3.2.1.85</ecNumber>
    </recommendedName>
</protein>
<sequence>MKFSNDFIFGGATAAYQCEGATKEDGKGLVCWDVYYKETDGYNPDPASDFYHKYKEDIDNCVKFGINGIRVSIAWTRIFPKGYGEINELGVKHYHELFKYAIENGVEPLVTLHHFDTPYELNKNGDFTNREVQNYFIEYAKFCLNEFSEVTHWATFNEIWPWSVNQYITGTFPPGEKYQYNKTVECIHGMLYSHAVIVNYFNDNNINGEIGVIHSLESHYPYKKDDPSSVEAANRVDAIANGLALEASFEGKYSQETLGRVNHILVTNGFEEFNPDPSDIEEMKRACDRIDFLGINSYSAHWHKDYEGENFHHHNGTGDRGTFKSALKGMSEEIKPEGLPRTDWDWIIYPQGLYDMIMRVSEYENCKKIYITENGMGIKEELNENNTVEDDQRIEYVKDHLEVVLKANENGANVRGYYLWSLMDMFSWSNGYNKRYGFFFVDFDTQKRYPKKSAYWFKNLSETKELK</sequence>
<dbReference type="FunFam" id="3.20.20.80:FF:000004">
    <property type="entry name" value="Beta-glucosidase 6-phospho-beta-glucosidase"/>
    <property type="match status" value="1"/>
</dbReference>
<dbReference type="InterPro" id="IPR018120">
    <property type="entry name" value="Glyco_hydro_1_AS"/>
</dbReference>
<dbReference type="NCBIfam" id="NF010036">
    <property type="entry name" value="PRK13511.1"/>
    <property type="match status" value="1"/>
</dbReference>
<evidence type="ECO:0000256" key="5">
    <source>
        <dbReference type="RuleBase" id="RU004468"/>
    </source>
</evidence>
<evidence type="ECO:0000256" key="2">
    <source>
        <dbReference type="ARBA" id="ARBA00022801"/>
    </source>
</evidence>
<dbReference type="InterPro" id="IPR017853">
    <property type="entry name" value="GH"/>
</dbReference>
<proteinExistence type="inferred from homology"/>
<dbReference type="Proteomes" id="UP000261011">
    <property type="component" value="Unassembled WGS sequence"/>
</dbReference>
<name>A0A3E2TL96_9FIRM</name>
<evidence type="ECO:0000256" key="4">
    <source>
        <dbReference type="PROSITE-ProRule" id="PRU10055"/>
    </source>
</evidence>
<evidence type="ECO:0000313" key="8">
    <source>
        <dbReference type="Proteomes" id="UP000261011"/>
    </source>
</evidence>
<feature type="active site" description="Nucleophile" evidence="4">
    <location>
        <position position="373"/>
    </location>
</feature>
<dbReference type="GO" id="GO:0005829">
    <property type="term" value="C:cytosol"/>
    <property type="evidence" value="ECO:0007669"/>
    <property type="project" value="TreeGrafter"/>
</dbReference>
<dbReference type="InterPro" id="IPR033132">
    <property type="entry name" value="GH_1_N_CS"/>
</dbReference>